<dbReference type="AlphaFoldDB" id="A0A9D2BHX4"/>
<dbReference type="InterPro" id="IPR011051">
    <property type="entry name" value="RmlC_Cupin_sf"/>
</dbReference>
<gene>
    <name evidence="5" type="ORF">H9734_03740</name>
</gene>
<proteinExistence type="predicted"/>
<dbReference type="InterPro" id="IPR003313">
    <property type="entry name" value="AraC-bd"/>
</dbReference>
<evidence type="ECO:0000259" key="4">
    <source>
        <dbReference type="PROSITE" id="PS01124"/>
    </source>
</evidence>
<keyword evidence="2" id="KW-0238">DNA-binding</keyword>
<dbReference type="SMART" id="SM00342">
    <property type="entry name" value="HTH_ARAC"/>
    <property type="match status" value="1"/>
</dbReference>
<dbReference type="Proteomes" id="UP000886890">
    <property type="component" value="Unassembled WGS sequence"/>
</dbReference>
<evidence type="ECO:0000313" key="5">
    <source>
        <dbReference type="EMBL" id="HIX76693.1"/>
    </source>
</evidence>
<evidence type="ECO:0000256" key="1">
    <source>
        <dbReference type="ARBA" id="ARBA00023015"/>
    </source>
</evidence>
<protein>
    <submittedName>
        <fullName evidence="5">AraC family transcriptional regulator</fullName>
    </submittedName>
</protein>
<evidence type="ECO:0000256" key="2">
    <source>
        <dbReference type="ARBA" id="ARBA00023125"/>
    </source>
</evidence>
<dbReference type="InterPro" id="IPR014710">
    <property type="entry name" value="RmlC-like_jellyroll"/>
</dbReference>
<dbReference type="SUPFAM" id="SSF51182">
    <property type="entry name" value="RmlC-like cupins"/>
    <property type="match status" value="1"/>
</dbReference>
<dbReference type="InterPro" id="IPR009057">
    <property type="entry name" value="Homeodomain-like_sf"/>
</dbReference>
<accession>A0A9D2BHX4</accession>
<sequence>MIEILNGMHETINYGNSLGLRLYHNVDYEDYPEHWHVGIEIIMPVEDTYRVGVGEQWYDLGTGDIIIINSGVIHALQAPPRGERMILQFDPALLYNLKEMETLLFMMPTVVFLKRQDDTELYRFLKERLDKIICEYDGNSTFREASIYASLIEMYVGLGRFEVYSDEHKDKHQSDSKQQEYIEAVMSACTYINRKYMENLTLEEVASVSGFSKFHFTRVFKQYMNMTFYEYLNSKRVKRAEELLYNKEMSITDVAMNSGFSSLSAFNRTFKALRHCSPSDFRKKRLTGRMGGTGSD</sequence>
<name>A0A9D2BHX4_9FIRM</name>
<dbReference type="Gene3D" id="1.10.10.60">
    <property type="entry name" value="Homeodomain-like"/>
    <property type="match status" value="2"/>
</dbReference>
<dbReference type="PANTHER" id="PTHR43280">
    <property type="entry name" value="ARAC-FAMILY TRANSCRIPTIONAL REGULATOR"/>
    <property type="match status" value="1"/>
</dbReference>
<keyword evidence="3" id="KW-0804">Transcription</keyword>
<comment type="caution">
    <text evidence="5">The sequence shown here is derived from an EMBL/GenBank/DDBJ whole genome shotgun (WGS) entry which is preliminary data.</text>
</comment>
<dbReference type="GO" id="GO:0003700">
    <property type="term" value="F:DNA-binding transcription factor activity"/>
    <property type="evidence" value="ECO:0007669"/>
    <property type="project" value="InterPro"/>
</dbReference>
<keyword evidence="1" id="KW-0805">Transcription regulation</keyword>
<feature type="domain" description="HTH araC/xylS-type" evidence="4">
    <location>
        <begin position="186"/>
        <end position="284"/>
    </location>
</feature>
<reference evidence="5" key="1">
    <citation type="journal article" date="2021" name="PeerJ">
        <title>Extensive microbial diversity within the chicken gut microbiome revealed by metagenomics and culture.</title>
        <authorList>
            <person name="Gilroy R."/>
            <person name="Ravi A."/>
            <person name="Getino M."/>
            <person name="Pursley I."/>
            <person name="Horton D.L."/>
            <person name="Alikhan N.F."/>
            <person name="Baker D."/>
            <person name="Gharbi K."/>
            <person name="Hall N."/>
            <person name="Watson M."/>
            <person name="Adriaenssens E.M."/>
            <person name="Foster-Nyarko E."/>
            <person name="Jarju S."/>
            <person name="Secka A."/>
            <person name="Antonio M."/>
            <person name="Oren A."/>
            <person name="Chaudhuri R.R."/>
            <person name="La Ragione R."/>
            <person name="Hildebrand F."/>
            <person name="Pallen M.J."/>
        </authorList>
    </citation>
    <scope>NUCLEOTIDE SEQUENCE</scope>
    <source>
        <strain evidence="5">CHK183-1962</strain>
    </source>
</reference>
<dbReference type="GO" id="GO:0043565">
    <property type="term" value="F:sequence-specific DNA binding"/>
    <property type="evidence" value="ECO:0007669"/>
    <property type="project" value="InterPro"/>
</dbReference>
<evidence type="ECO:0000256" key="3">
    <source>
        <dbReference type="ARBA" id="ARBA00023163"/>
    </source>
</evidence>
<dbReference type="Gene3D" id="2.60.120.10">
    <property type="entry name" value="Jelly Rolls"/>
    <property type="match status" value="1"/>
</dbReference>
<reference evidence="5" key="2">
    <citation type="submission" date="2021-04" db="EMBL/GenBank/DDBJ databases">
        <authorList>
            <person name="Gilroy R."/>
        </authorList>
    </citation>
    <scope>NUCLEOTIDE SEQUENCE</scope>
    <source>
        <strain evidence="5">CHK183-1962</strain>
    </source>
</reference>
<evidence type="ECO:0000313" key="6">
    <source>
        <dbReference type="Proteomes" id="UP000886890"/>
    </source>
</evidence>
<dbReference type="PANTHER" id="PTHR43280:SF27">
    <property type="entry name" value="TRANSCRIPTIONAL REGULATOR MTLR"/>
    <property type="match status" value="1"/>
</dbReference>
<dbReference type="SUPFAM" id="SSF46689">
    <property type="entry name" value="Homeodomain-like"/>
    <property type="match status" value="2"/>
</dbReference>
<dbReference type="EMBL" id="DXEK01000061">
    <property type="protein sequence ID" value="HIX76693.1"/>
    <property type="molecule type" value="Genomic_DNA"/>
</dbReference>
<organism evidence="5 6">
    <name type="scientific">Candidatus Fusicatenibacter merdavium</name>
    <dbReference type="NCBI Taxonomy" id="2838600"/>
    <lineage>
        <taxon>Bacteria</taxon>
        <taxon>Bacillati</taxon>
        <taxon>Bacillota</taxon>
        <taxon>Clostridia</taxon>
        <taxon>Lachnospirales</taxon>
        <taxon>Lachnospiraceae</taxon>
        <taxon>Fusicatenibacter</taxon>
    </lineage>
</organism>
<dbReference type="Pfam" id="PF12833">
    <property type="entry name" value="HTH_18"/>
    <property type="match status" value="1"/>
</dbReference>
<dbReference type="PROSITE" id="PS01124">
    <property type="entry name" value="HTH_ARAC_FAMILY_2"/>
    <property type="match status" value="1"/>
</dbReference>
<dbReference type="InterPro" id="IPR018060">
    <property type="entry name" value="HTH_AraC"/>
</dbReference>
<dbReference type="Pfam" id="PF02311">
    <property type="entry name" value="AraC_binding"/>
    <property type="match status" value="1"/>
</dbReference>